<feature type="coiled-coil region" evidence="2">
    <location>
        <begin position="706"/>
        <end position="765"/>
    </location>
</feature>
<proteinExistence type="inferred from homology"/>
<keyword evidence="4" id="KW-1185">Reference proteome</keyword>
<evidence type="ECO:0000313" key="4">
    <source>
        <dbReference type="Proteomes" id="UP000070444"/>
    </source>
</evidence>
<organism evidence="3 4">
    <name type="scientific">Conidiobolus coronatus (strain ATCC 28846 / CBS 209.66 / NRRL 28638)</name>
    <name type="common">Delacroixia coronata</name>
    <dbReference type="NCBI Taxonomy" id="796925"/>
    <lineage>
        <taxon>Eukaryota</taxon>
        <taxon>Fungi</taxon>
        <taxon>Fungi incertae sedis</taxon>
        <taxon>Zoopagomycota</taxon>
        <taxon>Entomophthoromycotina</taxon>
        <taxon>Entomophthoromycetes</taxon>
        <taxon>Entomophthorales</taxon>
        <taxon>Ancylistaceae</taxon>
        <taxon>Conidiobolus</taxon>
    </lineage>
</organism>
<sequence length="877" mass="100767">MELFRKGVIAIYNTIDYHQYKRAVSLCNQLLASYRDNPLLLALKALSLYCDGQKTEGLLLCKRVQLSKPTDFGTLRALAEILQAEKKFEDLNTLYQAAWEKSPKDEELGNQYFMMLVGQKDFANMQKISIDLNKRFPKRSYQFWSITSILLRAQFTDQKQANLLYYPLAERMLTKLIYENDSSTEGGKVLKSQNKLDKIEELLNSSISKSSFIEPHILNLKLETYEELGNWDKIYQLGVDNLPKDKDSWNIYLPFIKAVVNLVKGEAKDSNGELITIENTQKFFETLESSKSEGGAIKLKRGPYLAQLELAKSANLPELAKLIEKYFTIFSSKPSCYDDLVPYLAHLAENSKLDWIKSWCKTISEEVNSKLANDSSSSSEKVRLTQTLVTIRKIERSSNTFNLTEVNETEWDEIIKTLIKEYQLVLPLGEKLLSTDKQYGDDLLLLAIHYGLDVYYYNHNKSQSSTSSILTTLVYFLEFGISKSPSNYHFKFLLTRLYQLLGSFTSYGPHLKALDIKQIQLDTLAHSWIHHTNYLGHWKQIEKEDNQCNFIYRSNEKETIDMIRLCFKNGTYSKIPEFLKFYTRLDGSIQSRLNFIELVKGSWTNVISSKWQKSNTEFFQNLNEWFEETNLTKLDELSDNRDFGIYPDFEFNNKSEGADKWSVETSTSVFPIRDNNWLKLQAKLVLILNNWYLEYTSNNSTGIKFNEKLLTEVEELKSQLDTLKSSSILSIDLLSASLMTILPEYTKSEANLHELNDKLKSLLQAQFDALNKLNNIELGRKFYLIYNLLDALGHILAFIQFSQPSSAGGKAGKGTGSKSGPKPSIPAWINSLKKLVDNYSQKLVDNVNQVKLPNLTEANIEDEVNKYGLKVDKLILI</sequence>
<dbReference type="Proteomes" id="UP000070444">
    <property type="component" value="Unassembled WGS sequence"/>
</dbReference>
<evidence type="ECO:0000313" key="3">
    <source>
        <dbReference type="EMBL" id="KXN66001.1"/>
    </source>
</evidence>
<evidence type="ECO:0000256" key="1">
    <source>
        <dbReference type="ARBA" id="ARBA00006298"/>
    </source>
</evidence>
<dbReference type="InterPro" id="IPR019183">
    <property type="entry name" value="NAA25_NatB_aux_su"/>
</dbReference>
<dbReference type="AlphaFoldDB" id="A0A137NTF8"/>
<dbReference type="Pfam" id="PF09797">
    <property type="entry name" value="NatB_MDM20"/>
    <property type="match status" value="1"/>
</dbReference>
<protein>
    <submittedName>
        <fullName evidence="3">Uncharacterized protein</fullName>
    </submittedName>
</protein>
<dbReference type="STRING" id="796925.A0A137NTF8"/>
<comment type="similarity">
    <text evidence="1">Belongs to the MDM20/NAA25 family.</text>
</comment>
<evidence type="ECO:0000256" key="2">
    <source>
        <dbReference type="SAM" id="Coils"/>
    </source>
</evidence>
<accession>A0A137NTF8</accession>
<dbReference type="GO" id="GO:0031416">
    <property type="term" value="C:NatB complex"/>
    <property type="evidence" value="ECO:0007669"/>
    <property type="project" value="TreeGrafter"/>
</dbReference>
<dbReference type="OMA" id="WKRREHQ"/>
<dbReference type="OrthoDB" id="1874341at2759"/>
<dbReference type="Gene3D" id="1.25.40.1040">
    <property type="match status" value="1"/>
</dbReference>
<dbReference type="PANTHER" id="PTHR22767">
    <property type="entry name" value="N-TERMINAL ACETYLTRANSFERASE-RELATED"/>
    <property type="match status" value="1"/>
</dbReference>
<gene>
    <name evidence="3" type="ORF">CONCODRAFT_73976</name>
</gene>
<dbReference type="PANTHER" id="PTHR22767:SF3">
    <property type="entry name" value="N-ALPHA-ACETYLTRANSFERASE 25, NATB AUXILIARY SUBUNIT"/>
    <property type="match status" value="1"/>
</dbReference>
<reference evidence="3 4" key="1">
    <citation type="journal article" date="2015" name="Genome Biol. Evol.">
        <title>Phylogenomic analyses indicate that early fungi evolved digesting cell walls of algal ancestors of land plants.</title>
        <authorList>
            <person name="Chang Y."/>
            <person name="Wang S."/>
            <person name="Sekimoto S."/>
            <person name="Aerts A.L."/>
            <person name="Choi C."/>
            <person name="Clum A."/>
            <person name="LaButti K.M."/>
            <person name="Lindquist E.A."/>
            <person name="Yee Ngan C."/>
            <person name="Ohm R.A."/>
            <person name="Salamov A.A."/>
            <person name="Grigoriev I.V."/>
            <person name="Spatafora J.W."/>
            <person name="Berbee M.L."/>
        </authorList>
    </citation>
    <scope>NUCLEOTIDE SEQUENCE [LARGE SCALE GENOMIC DNA]</scope>
    <source>
        <strain evidence="3 4">NRRL 28638</strain>
    </source>
</reference>
<dbReference type="EMBL" id="KQ964783">
    <property type="protein sequence ID" value="KXN66001.1"/>
    <property type="molecule type" value="Genomic_DNA"/>
</dbReference>
<keyword evidence="2" id="KW-0175">Coiled coil</keyword>
<name>A0A137NTF8_CONC2</name>
<dbReference type="SUPFAM" id="SSF48452">
    <property type="entry name" value="TPR-like"/>
    <property type="match status" value="1"/>
</dbReference>
<dbReference type="InterPro" id="IPR011990">
    <property type="entry name" value="TPR-like_helical_dom_sf"/>
</dbReference>